<comment type="catalytic activity">
    <reaction evidence="4">
        <text>(sulfur carrier)-H + L-cysteine = (sulfur carrier)-SH + L-alanine</text>
        <dbReference type="Rhea" id="RHEA:43892"/>
        <dbReference type="Rhea" id="RHEA-COMP:14737"/>
        <dbReference type="Rhea" id="RHEA-COMP:14739"/>
        <dbReference type="ChEBI" id="CHEBI:29917"/>
        <dbReference type="ChEBI" id="CHEBI:35235"/>
        <dbReference type="ChEBI" id="CHEBI:57972"/>
        <dbReference type="ChEBI" id="CHEBI:64428"/>
        <dbReference type="EC" id="2.8.1.7"/>
    </reaction>
</comment>
<dbReference type="SMR" id="Q8EV24"/>
<dbReference type="SUPFAM" id="SSF53383">
    <property type="entry name" value="PLP-dependent transferases"/>
    <property type="match status" value="1"/>
</dbReference>
<dbReference type="Pfam" id="PF00266">
    <property type="entry name" value="Aminotran_5"/>
    <property type="match status" value="1"/>
</dbReference>
<feature type="binding site" evidence="9">
    <location>
        <position position="224"/>
    </location>
    <ligand>
        <name>pyridoxal 5'-phosphate</name>
        <dbReference type="ChEBI" id="CHEBI:597326"/>
        <label>1</label>
    </ligand>
</feature>
<dbReference type="PANTHER" id="PTHR43586">
    <property type="entry name" value="CYSTEINE DESULFURASE"/>
    <property type="match status" value="1"/>
</dbReference>
<dbReference type="eggNOG" id="COG0520">
    <property type="taxonomic scope" value="Bacteria"/>
</dbReference>
<dbReference type="Gene3D" id="3.90.1150.10">
    <property type="entry name" value="Aspartate Aminotransferase, domain 1"/>
    <property type="match status" value="1"/>
</dbReference>
<reference evidence="7 8" key="1">
    <citation type="journal article" date="2002" name="Nucleic Acids Res.">
        <title>The complete genomic sequence of Mycoplasma penetrans, an intracellular bacterial pathogen in humans.</title>
        <authorList>
            <person name="Sasaki Y."/>
            <person name="Ishikawa J."/>
            <person name="Yamashita A."/>
            <person name="Oshima K."/>
            <person name="Kenri T."/>
            <person name="Furuya K."/>
            <person name="Yoshino C."/>
            <person name="Horino A."/>
            <person name="Shiba T."/>
            <person name="Sasaki T."/>
            <person name="Hattori M."/>
        </authorList>
    </citation>
    <scope>NUCLEOTIDE SEQUENCE [LARGE SCALE GENOMIC DNA]</scope>
    <source>
        <strain evidence="7 8">HF-2</strain>
    </source>
</reference>
<evidence type="ECO:0000256" key="4">
    <source>
        <dbReference type="ARBA" id="ARBA00050776"/>
    </source>
</evidence>
<feature type="binding site" evidence="9">
    <location>
        <position position="88"/>
    </location>
    <ligand>
        <name>pyridoxal 5'-phosphate</name>
        <dbReference type="ChEBI" id="CHEBI:597326"/>
        <label>2</label>
    </ligand>
</feature>
<dbReference type="PANTHER" id="PTHR43586:SF8">
    <property type="entry name" value="CYSTEINE DESULFURASE 1, CHLOROPLASTIC"/>
    <property type="match status" value="1"/>
</dbReference>
<dbReference type="GO" id="GO:0031071">
    <property type="term" value="F:cysteine desulfurase activity"/>
    <property type="evidence" value="ECO:0007669"/>
    <property type="project" value="UniProtKB-EC"/>
</dbReference>
<feature type="binding site" evidence="9">
    <location>
        <position position="115"/>
    </location>
    <ligand>
        <name>pyridoxal 5'-phosphate</name>
        <dbReference type="ChEBI" id="CHEBI:597326"/>
        <label>1</label>
    </ligand>
</feature>
<proteinExistence type="evidence at protein level"/>
<dbReference type="PROSITE" id="PS00595">
    <property type="entry name" value="AA_TRANSFER_CLASS_5"/>
    <property type="match status" value="1"/>
</dbReference>
<dbReference type="AlphaFoldDB" id="Q8EV24"/>
<evidence type="ECO:0000256" key="2">
    <source>
        <dbReference type="ARBA" id="ARBA00010447"/>
    </source>
</evidence>
<feature type="binding site" evidence="9">
    <location>
        <position position="223"/>
    </location>
    <ligand>
        <name>pyridoxal 5'-phosphate</name>
        <dbReference type="ChEBI" id="CHEBI:597326"/>
        <label>2</label>
    </ligand>
</feature>
<feature type="binding site" evidence="9">
    <location>
        <position position="87"/>
    </location>
    <ligand>
        <name>pyridoxal 5'-phosphate</name>
        <dbReference type="ChEBI" id="CHEBI:597326"/>
        <label>2</label>
    </ligand>
</feature>
<dbReference type="Proteomes" id="UP000002522">
    <property type="component" value="Chromosome"/>
</dbReference>
<evidence type="ECO:0000313" key="8">
    <source>
        <dbReference type="Proteomes" id="UP000002522"/>
    </source>
</evidence>
<dbReference type="GO" id="GO:0008483">
    <property type="term" value="F:transaminase activity"/>
    <property type="evidence" value="ECO:0007669"/>
    <property type="project" value="UniProtKB-KW"/>
</dbReference>
<dbReference type="FunCoup" id="Q8EV24">
    <property type="interactions" value="221"/>
</dbReference>
<evidence type="ECO:0007829" key="9">
    <source>
        <dbReference type="PDB" id="8ZTP"/>
    </source>
</evidence>
<dbReference type="InterPro" id="IPR015421">
    <property type="entry name" value="PyrdxlP-dep_Trfase_major"/>
</dbReference>
<comment type="cofactor">
    <cofactor evidence="1 5">
        <name>pyridoxal 5'-phosphate</name>
        <dbReference type="ChEBI" id="CHEBI:597326"/>
    </cofactor>
</comment>
<dbReference type="InterPro" id="IPR000192">
    <property type="entry name" value="Aminotrans_V_dom"/>
</dbReference>
<comment type="similarity">
    <text evidence="2">Belongs to the class-V pyridoxal-phosphate-dependent aminotransferase family. Csd subfamily.</text>
</comment>
<dbReference type="KEGG" id="mpe:MYPE7430"/>
<feature type="binding site" evidence="9">
    <location>
        <position position="275"/>
    </location>
    <ligand>
        <name>pyridoxal 5'-phosphate</name>
        <dbReference type="ChEBI" id="CHEBI:597326"/>
        <label>1</label>
    </ligand>
</feature>
<dbReference type="InParanoid" id="Q8EV24"/>
<dbReference type="Gene3D" id="3.40.640.10">
    <property type="entry name" value="Type I PLP-dependent aspartate aminotransferase-like (Major domain)"/>
    <property type="match status" value="1"/>
</dbReference>
<evidence type="ECO:0000256" key="1">
    <source>
        <dbReference type="ARBA" id="ARBA00001933"/>
    </source>
</evidence>
<protein>
    <submittedName>
        <fullName evidence="7">Aminotransferase NifS</fullName>
    </submittedName>
</protein>
<dbReference type="PDB" id="8ZTP">
    <property type="method" value="X-ray"/>
    <property type="resolution" value="3.20 A"/>
    <property type="chains" value="A/B=1-408"/>
</dbReference>
<feature type="binding site" evidence="9">
    <location>
        <position position="224"/>
    </location>
    <ligand>
        <name>pyridoxal 5'-phosphate</name>
        <dbReference type="ChEBI" id="CHEBI:597326"/>
        <label>2</label>
    </ligand>
</feature>
<feature type="binding site" evidence="9">
    <location>
        <position position="87"/>
    </location>
    <ligand>
        <name>pyridoxal 5'-phosphate</name>
        <dbReference type="ChEBI" id="CHEBI:597326"/>
        <label>1</label>
    </ligand>
</feature>
<dbReference type="RefSeq" id="WP_011077566.1">
    <property type="nucleotide sequence ID" value="NC_004432.1"/>
</dbReference>
<dbReference type="InterPro" id="IPR015422">
    <property type="entry name" value="PyrdxlP-dep_Trfase_small"/>
</dbReference>
<reference evidence="9" key="2">
    <citation type="journal article" date="2025" name="Int. J. Biol. Macromol.">
        <title>The reduced interaction between SufS and SufU in Mycoplasma penetrans results in diminished sulfotransferase activity.</title>
        <authorList>
            <person name="Ma D."/>
            <person name="Yao H."/>
            <person name="Liu Y."/>
            <person name="Gong W."/>
            <person name="Zhao Y."/>
            <person name="Wang R."/>
            <person name="Wu C."/>
            <person name="Wang W."/>
            <person name="Wang H."/>
        </authorList>
    </citation>
    <scope>X-RAY CRYSTALLOGRAPHY (3.20 ANGSTROMS) IN COMPLEX WITH PYRIDOXAL 5'-PHOSPHATE</scope>
</reference>
<dbReference type="STRING" id="272633.gene:10731866"/>
<gene>
    <name evidence="7" type="ordered locus">MYPE7430</name>
</gene>
<feature type="domain" description="Aminotransferase class V" evidence="6">
    <location>
        <begin position="19"/>
        <end position="391"/>
    </location>
</feature>
<dbReference type="EMBL" id="BA000026">
    <property type="protein sequence ID" value="BAC44537.1"/>
    <property type="molecule type" value="Genomic_DNA"/>
</dbReference>
<keyword evidence="7" id="KW-0808">Transferase</keyword>
<keyword evidence="3" id="KW-0663">Pyridoxal phosphate</keyword>
<organism evidence="7 8">
    <name type="scientific">Malacoplasma penetrans (strain HF-2)</name>
    <name type="common">Mycoplasma penetrans</name>
    <dbReference type="NCBI Taxonomy" id="272633"/>
    <lineage>
        <taxon>Bacteria</taxon>
        <taxon>Bacillati</taxon>
        <taxon>Mycoplasmatota</taxon>
        <taxon>Mycoplasmoidales</taxon>
        <taxon>Mycoplasmoidaceae</taxon>
        <taxon>Malacoplasma</taxon>
    </lineage>
</organism>
<evidence type="ECO:0000256" key="5">
    <source>
        <dbReference type="RuleBase" id="RU004504"/>
    </source>
</evidence>
<evidence type="ECO:0000313" key="7">
    <source>
        <dbReference type="EMBL" id="BAC44537.1"/>
    </source>
</evidence>
<name>Q8EV24_MALP2</name>
<keyword evidence="7" id="KW-0032">Aminotransferase</keyword>
<keyword evidence="9" id="KW-0002">3D-structure</keyword>
<accession>Q8EV24</accession>
<evidence type="ECO:0000259" key="6">
    <source>
        <dbReference type="Pfam" id="PF00266"/>
    </source>
</evidence>
<keyword evidence="8" id="KW-1185">Reference proteome</keyword>
<sequence length="408" mass="46412">MLKNLRNEIEWFKNNPDYVYLDSGATSLKPKSVVDNMVYYCNNVCTNPHNDDSTFAHQAHIVMDDTKNKLSKVLGTKKENLVFTPNATYGLNSVAHFLKPFFNKGDEIVLTNAEHASNILPWYDIYEQYKAIHQEIKIQYVEVDYQSDNIENFLKKINKNTKLVCFANETNLIGNSIDAIKLASEIKKINPNIFICVDATQYMAHNRMNLENSNIDFVVGSAHKMLGPTGIGFLYISSDLIEKMKPNIVGGGMNFEIKRNYYSLLSGTAKFEAGTANIMAIYGWNKALDYYLDDDLENAKNKIFELKKYLDFELGKIEGIKVLNKGINAFNSIFIKENIFSQDFSSYLGNKKIIVRSGLSCAKLANEILNLDHVVRVSYHFYTNKSDIDKLIKAVKEFKKGDILNGLL</sequence>
<evidence type="ECO:0000256" key="3">
    <source>
        <dbReference type="ARBA" id="ARBA00022898"/>
    </source>
</evidence>
<feature type="binding site" evidence="9">
    <location>
        <position position="221"/>
    </location>
    <ligand>
        <name>pyridoxal 5'-phosphate</name>
        <dbReference type="ChEBI" id="CHEBI:597326"/>
        <label>1</label>
    </ligand>
</feature>
<dbReference type="InterPro" id="IPR015424">
    <property type="entry name" value="PyrdxlP-dep_Trfase"/>
</dbReference>
<dbReference type="HOGENOM" id="CLU_003433_2_5_14"/>
<feature type="binding site" evidence="9">
    <location>
        <position position="88"/>
    </location>
    <ligand>
        <name>pyridoxal 5'-phosphate</name>
        <dbReference type="ChEBI" id="CHEBI:597326"/>
        <label>1</label>
    </ligand>
</feature>
<dbReference type="InterPro" id="IPR020578">
    <property type="entry name" value="Aminotrans_V_PyrdxlP_BS"/>
</dbReference>